<proteinExistence type="predicted"/>
<evidence type="ECO:0000313" key="1">
    <source>
        <dbReference type="EMBL" id="MPN44392.1"/>
    </source>
</evidence>
<accession>A0A645I0W8</accession>
<gene>
    <name evidence="1" type="ORF">SDC9_191957</name>
</gene>
<dbReference type="AlphaFoldDB" id="A0A645I0W8"/>
<protein>
    <submittedName>
        <fullName evidence="1">Uncharacterized protein</fullName>
    </submittedName>
</protein>
<organism evidence="1">
    <name type="scientific">bioreactor metagenome</name>
    <dbReference type="NCBI Taxonomy" id="1076179"/>
    <lineage>
        <taxon>unclassified sequences</taxon>
        <taxon>metagenomes</taxon>
        <taxon>ecological metagenomes</taxon>
    </lineage>
</organism>
<reference evidence="1" key="1">
    <citation type="submission" date="2019-08" db="EMBL/GenBank/DDBJ databases">
        <authorList>
            <person name="Kucharzyk K."/>
            <person name="Murdoch R.W."/>
            <person name="Higgins S."/>
            <person name="Loffler F."/>
        </authorList>
    </citation>
    <scope>NUCLEOTIDE SEQUENCE</scope>
</reference>
<name>A0A645I0W8_9ZZZZ</name>
<comment type="caution">
    <text evidence="1">The sequence shown here is derived from an EMBL/GenBank/DDBJ whole genome shotgun (WGS) entry which is preliminary data.</text>
</comment>
<dbReference type="EMBL" id="VSSQ01103490">
    <property type="protein sequence ID" value="MPN44392.1"/>
    <property type="molecule type" value="Genomic_DNA"/>
</dbReference>
<sequence length="105" mass="10876">MLIDQAFGANGVESAGNGVQCLFPFDFDPAWILVAPLLRIGPLQWLEQAVGVVDLLHQAVGLDTDLAIGRMQAASIKVGGDRGGDAVLDLDGQHVGAIDALITVG</sequence>